<dbReference type="AlphaFoldDB" id="A0A9Q8PEZ3"/>
<keyword evidence="2" id="KW-1185">Reference proteome</keyword>
<evidence type="ECO:0000313" key="2">
    <source>
        <dbReference type="Proteomes" id="UP000756132"/>
    </source>
</evidence>
<evidence type="ECO:0000313" key="1">
    <source>
        <dbReference type="EMBL" id="UJO21182.1"/>
    </source>
</evidence>
<dbReference type="RefSeq" id="XP_047765548.1">
    <property type="nucleotide sequence ID" value="XM_047910092.1"/>
</dbReference>
<protein>
    <submittedName>
        <fullName evidence="1">Uncharacterized protein</fullName>
    </submittedName>
</protein>
<sequence>MLVVDQDDRSLQLLSQPLTVVLASTTSRPPPTVRQYCHRIYTVTARYNTTPHQSITQHYNTFRLSKMEFGGVDTVIGNLKLAQLVKVYLNNDPTAYHLPVSAFDSSTGILAGRVENRRAESHGALIHLGLEGDYCALKILLFWLAKRDMPENFDGYGDKDQLCRLLTDCWLVGDKYTLSEFQDLIMLELLHSLQHHTACLTTIKHVLDHTEYGCPLRMLMVEELTLATEADGFNPDLSFFADISGAFAEFVHSNNERSTRYPDVVDRLGGELWKEYMLEDGPAKHWIWEV</sequence>
<dbReference type="Proteomes" id="UP000756132">
    <property type="component" value="Chromosome 8"/>
</dbReference>
<accession>A0A9Q8PEZ3</accession>
<dbReference type="KEGG" id="ffu:CLAFUR5_10944"/>
<dbReference type="EMBL" id="CP090170">
    <property type="protein sequence ID" value="UJO21182.1"/>
    <property type="molecule type" value="Genomic_DNA"/>
</dbReference>
<name>A0A9Q8PEZ3_PASFU</name>
<dbReference type="OrthoDB" id="194443at2759"/>
<dbReference type="GeneID" id="71990822"/>
<reference evidence="1" key="2">
    <citation type="journal article" date="2022" name="Microb. Genom.">
        <title>A chromosome-scale genome assembly of the tomato pathogen Cladosporium fulvum reveals a compartmentalized genome architecture and the presence of a dispensable chromosome.</title>
        <authorList>
            <person name="Zaccaron A.Z."/>
            <person name="Chen L.H."/>
            <person name="Samaras A."/>
            <person name="Stergiopoulos I."/>
        </authorList>
    </citation>
    <scope>NUCLEOTIDE SEQUENCE</scope>
    <source>
        <strain evidence="1">Race5_Kim</strain>
    </source>
</reference>
<proteinExistence type="predicted"/>
<reference evidence="1" key="1">
    <citation type="submission" date="2021-12" db="EMBL/GenBank/DDBJ databases">
        <authorList>
            <person name="Zaccaron A."/>
            <person name="Stergiopoulos I."/>
        </authorList>
    </citation>
    <scope>NUCLEOTIDE SEQUENCE</scope>
    <source>
        <strain evidence="1">Race5_Kim</strain>
    </source>
</reference>
<gene>
    <name evidence="1" type="ORF">CLAFUR5_10944</name>
</gene>
<organism evidence="1 2">
    <name type="scientific">Passalora fulva</name>
    <name type="common">Tomato leaf mold</name>
    <name type="synonym">Cladosporium fulvum</name>
    <dbReference type="NCBI Taxonomy" id="5499"/>
    <lineage>
        <taxon>Eukaryota</taxon>
        <taxon>Fungi</taxon>
        <taxon>Dikarya</taxon>
        <taxon>Ascomycota</taxon>
        <taxon>Pezizomycotina</taxon>
        <taxon>Dothideomycetes</taxon>
        <taxon>Dothideomycetidae</taxon>
        <taxon>Mycosphaerellales</taxon>
        <taxon>Mycosphaerellaceae</taxon>
        <taxon>Fulvia</taxon>
    </lineage>
</organism>